<dbReference type="EMBL" id="NFLJ01000007">
    <property type="protein sequence ID" value="OUQ35526.1"/>
    <property type="molecule type" value="Genomic_DNA"/>
</dbReference>
<dbReference type="AlphaFoldDB" id="A0A1Y4T001"/>
<keyword evidence="2" id="KW-1185">Reference proteome</keyword>
<comment type="caution">
    <text evidence="1">The sequence shown here is derived from an EMBL/GenBank/DDBJ whole genome shotgun (WGS) entry which is preliminary data.</text>
</comment>
<dbReference type="PANTHER" id="PTHR33428:SF14">
    <property type="entry name" value="CARBOXYLESTERASE TYPE B DOMAIN-CONTAINING PROTEIN"/>
    <property type="match status" value="1"/>
</dbReference>
<dbReference type="Proteomes" id="UP000195305">
    <property type="component" value="Unassembled WGS sequence"/>
</dbReference>
<name>A0A1Y4T001_9FIRM</name>
<organism evidence="1 2">
    <name type="scientific">Massilimicrobiota timonensis</name>
    <dbReference type="NCBI Taxonomy" id="1776392"/>
    <lineage>
        <taxon>Bacteria</taxon>
        <taxon>Bacillati</taxon>
        <taxon>Bacillota</taxon>
        <taxon>Erysipelotrichia</taxon>
        <taxon>Erysipelotrichales</taxon>
        <taxon>Erysipelotrichaceae</taxon>
        <taxon>Massilimicrobiota</taxon>
    </lineage>
</organism>
<dbReference type="OrthoDB" id="1655926at2"/>
<sequence length="305" mass="34563">MMKNIIKIIAIILLILILLVGGLLLFISTIPSVPTHYTRIIKTGGLIEAKYLQFGPNHVTYQKEKGTELTKYFHIYYPQELEKTQKQYPVVVILNGTGILPKKYPALFQHLASWGFIVIGNDDPSTGFGLSADETIDYLIKINDDQNHILYHHIDFKHIGITGHSQGGAGVLTAVSHTKHQNIYKTAVTLSPTHEKMAHDFGWSYDLTQISIPLFMIAGTKGDFETKAVIPLEAMIEMYNKVPSSKVMMRRKDTDHGGMLYSTDGYVTAWLMWQLQDDIYASHAFLDDNAEIYHNNLYQDVQMNE</sequence>
<dbReference type="InterPro" id="IPR017395">
    <property type="entry name" value="Chlorophyllase-like"/>
</dbReference>
<evidence type="ECO:0000313" key="1">
    <source>
        <dbReference type="EMBL" id="OUQ35526.1"/>
    </source>
</evidence>
<protein>
    <recommendedName>
        <fullName evidence="3">Alpha/beta hydrolase</fullName>
    </recommendedName>
</protein>
<dbReference type="PANTHER" id="PTHR33428">
    <property type="entry name" value="CHLOROPHYLLASE-2, CHLOROPLASTIC"/>
    <property type="match status" value="1"/>
</dbReference>
<reference evidence="1 2" key="1">
    <citation type="journal article" date="2018" name="BMC Genomics">
        <title>Whole genome sequencing and function prediction of 133 gut anaerobes isolated from chicken caecum in pure cultures.</title>
        <authorList>
            <person name="Medvecky M."/>
            <person name="Cejkova D."/>
            <person name="Polansky O."/>
            <person name="Karasova D."/>
            <person name="Kubasova T."/>
            <person name="Cizek A."/>
            <person name="Rychlik I."/>
        </authorList>
    </citation>
    <scope>NUCLEOTIDE SEQUENCE [LARGE SCALE GENOMIC DNA]</scope>
    <source>
        <strain evidence="1 2">An13</strain>
    </source>
</reference>
<gene>
    <name evidence="1" type="ORF">B5E75_03190</name>
</gene>
<accession>A0A1Y4T001</accession>
<proteinExistence type="predicted"/>
<dbReference type="Pfam" id="PF07224">
    <property type="entry name" value="Chlorophyllase"/>
    <property type="match status" value="1"/>
</dbReference>
<evidence type="ECO:0008006" key="3">
    <source>
        <dbReference type="Google" id="ProtNLM"/>
    </source>
</evidence>
<dbReference type="SUPFAM" id="SSF53474">
    <property type="entry name" value="alpha/beta-Hydrolases"/>
    <property type="match status" value="1"/>
</dbReference>
<dbReference type="InterPro" id="IPR029058">
    <property type="entry name" value="AB_hydrolase_fold"/>
</dbReference>
<evidence type="ECO:0000313" key="2">
    <source>
        <dbReference type="Proteomes" id="UP000195305"/>
    </source>
</evidence>
<dbReference type="RefSeq" id="WP_087357344.1">
    <property type="nucleotide sequence ID" value="NZ_AP031415.1"/>
</dbReference>
<dbReference type="Gene3D" id="3.40.50.1820">
    <property type="entry name" value="alpha/beta hydrolase"/>
    <property type="match status" value="1"/>
</dbReference>